<evidence type="ECO:0000313" key="3">
    <source>
        <dbReference type="Proteomes" id="UP001501237"/>
    </source>
</evidence>
<evidence type="ECO:0000259" key="1">
    <source>
        <dbReference type="Pfam" id="PF19328"/>
    </source>
</evidence>
<evidence type="ECO:0000313" key="2">
    <source>
        <dbReference type="EMBL" id="GAA3204904.1"/>
    </source>
</evidence>
<sequence length="343" mass="35562">MKVVQWATGNIGSRALRGVIEHPELSLAGVYVNAADKAGVDAGKLCGLPDTGVTATADIADVLAAGADCVLYMPRLMDLGEVCRILESGANVVTTCGTFHHPAGLDPQVRERVEAACSRGGTSLHATGSSPGFITEALPLVLASLQRRLDSLAISESADLSRRNSPELLFGIMGFGTPPAEFARERAAHIAASFGPSLRQVAEDLGLPLDSIESDGECAVAPGPVTIAAGTIPAGTVAAQRMTVSGVRGGRTVLSFQSTWYCTADLDPAWRVRDTGWHVSVAGDAPLEVSLLLPVPLDRMAEVSPGYTANRAVNAVRAVCEAPPGILTARDLPHLVSALVTEG</sequence>
<reference evidence="3" key="1">
    <citation type="journal article" date="2019" name="Int. J. Syst. Evol. Microbiol.">
        <title>The Global Catalogue of Microorganisms (GCM) 10K type strain sequencing project: providing services to taxonomists for standard genome sequencing and annotation.</title>
        <authorList>
            <consortium name="The Broad Institute Genomics Platform"/>
            <consortium name="The Broad Institute Genome Sequencing Center for Infectious Disease"/>
            <person name="Wu L."/>
            <person name="Ma J."/>
        </authorList>
    </citation>
    <scope>NUCLEOTIDE SEQUENCE [LARGE SCALE GENOMIC DNA]</scope>
    <source>
        <strain evidence="3">JCM 9377</strain>
    </source>
</reference>
<organism evidence="2 3">
    <name type="scientific">Actinocorallia longicatena</name>
    <dbReference type="NCBI Taxonomy" id="111803"/>
    <lineage>
        <taxon>Bacteria</taxon>
        <taxon>Bacillati</taxon>
        <taxon>Actinomycetota</taxon>
        <taxon>Actinomycetes</taxon>
        <taxon>Streptosporangiales</taxon>
        <taxon>Thermomonosporaceae</taxon>
        <taxon>Actinocorallia</taxon>
    </lineage>
</organism>
<protein>
    <submittedName>
        <fullName evidence="2">Dihydrodipicolinate reductase</fullName>
    </submittedName>
</protein>
<dbReference type="EMBL" id="BAAAUV010000004">
    <property type="protein sequence ID" value="GAA3204904.1"/>
    <property type="molecule type" value="Genomic_DNA"/>
</dbReference>
<dbReference type="Gene3D" id="3.40.50.720">
    <property type="entry name" value="NAD(P)-binding Rossmann-like Domain"/>
    <property type="match status" value="1"/>
</dbReference>
<gene>
    <name evidence="2" type="ORF">GCM10010468_19670</name>
</gene>
<dbReference type="Pfam" id="PF19328">
    <property type="entry name" value="DAP_DH_C"/>
    <property type="match status" value="1"/>
</dbReference>
<dbReference type="Proteomes" id="UP001501237">
    <property type="component" value="Unassembled WGS sequence"/>
</dbReference>
<dbReference type="SUPFAM" id="SSF51735">
    <property type="entry name" value="NAD(P)-binding Rossmann-fold domains"/>
    <property type="match status" value="1"/>
</dbReference>
<dbReference type="InterPro" id="IPR036291">
    <property type="entry name" value="NAD(P)-bd_dom_sf"/>
</dbReference>
<dbReference type="CDD" id="cd24146">
    <property type="entry name" value="nat-AmDH_N_like"/>
    <property type="match status" value="1"/>
</dbReference>
<comment type="caution">
    <text evidence="2">The sequence shown here is derived from an EMBL/GenBank/DDBJ whole genome shotgun (WGS) entry which is preliminary data.</text>
</comment>
<keyword evidence="3" id="KW-1185">Reference proteome</keyword>
<dbReference type="InterPro" id="IPR045760">
    <property type="entry name" value="DAP_DH_C"/>
</dbReference>
<proteinExistence type="predicted"/>
<accession>A0ABP6Q6L8</accession>
<dbReference type="RefSeq" id="WP_344825069.1">
    <property type="nucleotide sequence ID" value="NZ_BAAAUV010000004.1"/>
</dbReference>
<feature type="domain" description="2,4-diaminopentanoate dehydrogenase C-terminal" evidence="1">
    <location>
        <begin position="172"/>
        <end position="334"/>
    </location>
</feature>
<name>A0ABP6Q6L8_9ACTN</name>